<dbReference type="KEGG" id="jcu:105648880"/>
<dbReference type="InterPro" id="IPR003245">
    <property type="entry name" value="Phytocyanin_dom"/>
</dbReference>
<evidence type="ECO:0000256" key="4">
    <source>
        <dbReference type="ARBA" id="ARBA00023008"/>
    </source>
</evidence>
<dbReference type="Proteomes" id="UP000027138">
    <property type="component" value="Unassembled WGS sequence"/>
</dbReference>
<feature type="compositionally biased region" description="Polar residues" evidence="6">
    <location>
        <begin position="135"/>
        <end position="152"/>
    </location>
</feature>
<evidence type="ECO:0000313" key="9">
    <source>
        <dbReference type="EMBL" id="KDP22478.1"/>
    </source>
</evidence>
<feature type="signal peptide" evidence="7">
    <location>
        <begin position="1"/>
        <end position="21"/>
    </location>
</feature>
<feature type="region of interest" description="Disordered" evidence="6">
    <location>
        <begin position="124"/>
        <end position="152"/>
    </location>
</feature>
<dbReference type="FunFam" id="2.60.40.420:FF:000003">
    <property type="entry name" value="Blue copper"/>
    <property type="match status" value="1"/>
</dbReference>
<evidence type="ECO:0000256" key="6">
    <source>
        <dbReference type="SAM" id="MobiDB-lite"/>
    </source>
</evidence>
<keyword evidence="2" id="KW-0479">Metal-binding</keyword>
<dbReference type="CDD" id="cd04216">
    <property type="entry name" value="Phytocyanin"/>
    <property type="match status" value="1"/>
</dbReference>
<dbReference type="STRING" id="180498.A0A067JI37"/>
<dbReference type="InterPro" id="IPR008972">
    <property type="entry name" value="Cupredoxin"/>
</dbReference>
<evidence type="ECO:0000256" key="3">
    <source>
        <dbReference type="ARBA" id="ARBA00022982"/>
    </source>
</evidence>
<dbReference type="PANTHER" id="PTHR33021:SF70">
    <property type="entry name" value="PHYTOCYANIN DOMAIN-CONTAINING PROTEIN"/>
    <property type="match status" value="1"/>
</dbReference>
<keyword evidence="5" id="KW-0325">Glycoprotein</keyword>
<reference evidence="9 10" key="1">
    <citation type="journal article" date="2014" name="PLoS ONE">
        <title>Global Analysis of Gene Expression Profiles in Physic Nut (Jatropha curcas L.) Seedlings Exposed to Salt Stress.</title>
        <authorList>
            <person name="Zhang L."/>
            <person name="Zhang C."/>
            <person name="Wu P."/>
            <person name="Chen Y."/>
            <person name="Li M."/>
            <person name="Jiang H."/>
            <person name="Wu G."/>
        </authorList>
    </citation>
    <scope>NUCLEOTIDE SEQUENCE [LARGE SCALE GENOMIC DNA]</scope>
    <source>
        <strain evidence="10">cv. GZQX0401</strain>
        <tissue evidence="9">Young leaves</tissue>
    </source>
</reference>
<dbReference type="Pfam" id="PF02298">
    <property type="entry name" value="Cu_bind_like"/>
    <property type="match status" value="1"/>
</dbReference>
<dbReference type="PROSITE" id="PS51485">
    <property type="entry name" value="PHYTOCYANIN"/>
    <property type="match status" value="1"/>
</dbReference>
<dbReference type="GO" id="GO:0009055">
    <property type="term" value="F:electron transfer activity"/>
    <property type="evidence" value="ECO:0007669"/>
    <property type="project" value="InterPro"/>
</dbReference>
<dbReference type="Gene3D" id="2.60.40.420">
    <property type="entry name" value="Cupredoxins - blue copper proteins"/>
    <property type="match status" value="1"/>
</dbReference>
<gene>
    <name evidence="9" type="ORF">JCGZ_26309</name>
</gene>
<evidence type="ECO:0000313" key="10">
    <source>
        <dbReference type="Proteomes" id="UP000027138"/>
    </source>
</evidence>
<feature type="domain" description="Phytocyanin" evidence="8">
    <location>
        <begin position="22"/>
        <end position="121"/>
    </location>
</feature>
<keyword evidence="10" id="KW-1185">Reference proteome</keyword>
<organism evidence="9 10">
    <name type="scientific">Jatropha curcas</name>
    <name type="common">Barbados nut</name>
    <dbReference type="NCBI Taxonomy" id="180498"/>
    <lineage>
        <taxon>Eukaryota</taxon>
        <taxon>Viridiplantae</taxon>
        <taxon>Streptophyta</taxon>
        <taxon>Embryophyta</taxon>
        <taxon>Tracheophyta</taxon>
        <taxon>Spermatophyta</taxon>
        <taxon>Magnoliopsida</taxon>
        <taxon>eudicotyledons</taxon>
        <taxon>Gunneridae</taxon>
        <taxon>Pentapetalae</taxon>
        <taxon>rosids</taxon>
        <taxon>fabids</taxon>
        <taxon>Malpighiales</taxon>
        <taxon>Euphorbiaceae</taxon>
        <taxon>Crotonoideae</taxon>
        <taxon>Jatropheae</taxon>
        <taxon>Jatropha</taxon>
    </lineage>
</organism>
<accession>A0A067JI37</accession>
<proteinExistence type="predicted"/>
<evidence type="ECO:0000259" key="8">
    <source>
        <dbReference type="PROSITE" id="PS51485"/>
    </source>
</evidence>
<dbReference type="PROSITE" id="PS51257">
    <property type="entry name" value="PROKAR_LIPOPROTEIN"/>
    <property type="match status" value="1"/>
</dbReference>
<dbReference type="AlphaFoldDB" id="A0A067JI37"/>
<keyword evidence="3" id="KW-0249">Electron transport</keyword>
<protein>
    <recommendedName>
        <fullName evidence="8">Phytocyanin domain-containing protein</fullName>
    </recommendedName>
</protein>
<evidence type="ECO:0000256" key="1">
    <source>
        <dbReference type="ARBA" id="ARBA00022448"/>
    </source>
</evidence>
<sequence>MAKLSLISILLFLGFTLSCAATNYIVGDSSGWDISTDLASWAQDKTFTVGDVLIFQYSSSDSVNEVTKEAYDGCNTTKVIKTYTNNGNTTVTLTRPGAWYFISGNRLYCLGGMKLQVNVQGNEADSPVAAPQGQPGASNDLPQPSKNNNPIPTSSGFVYGGKNYLGKVFFGFAATVLLLLS</sequence>
<dbReference type="OrthoDB" id="581242at2759"/>
<dbReference type="EMBL" id="KK915447">
    <property type="protein sequence ID" value="KDP22478.1"/>
    <property type="molecule type" value="Genomic_DNA"/>
</dbReference>
<dbReference type="InterPro" id="IPR039391">
    <property type="entry name" value="Phytocyanin-like"/>
</dbReference>
<dbReference type="SUPFAM" id="SSF49503">
    <property type="entry name" value="Cupredoxins"/>
    <property type="match status" value="1"/>
</dbReference>
<evidence type="ECO:0000256" key="7">
    <source>
        <dbReference type="SAM" id="SignalP"/>
    </source>
</evidence>
<dbReference type="PANTHER" id="PTHR33021">
    <property type="entry name" value="BLUE COPPER PROTEIN"/>
    <property type="match status" value="1"/>
</dbReference>
<keyword evidence="1" id="KW-0813">Transport</keyword>
<feature type="chain" id="PRO_5001638707" description="Phytocyanin domain-containing protein" evidence="7">
    <location>
        <begin position="22"/>
        <end position="181"/>
    </location>
</feature>
<name>A0A067JI37_JATCU</name>
<evidence type="ECO:0000256" key="5">
    <source>
        <dbReference type="ARBA" id="ARBA00023180"/>
    </source>
</evidence>
<keyword evidence="4" id="KW-0186">Copper</keyword>
<dbReference type="GO" id="GO:0005886">
    <property type="term" value="C:plasma membrane"/>
    <property type="evidence" value="ECO:0007669"/>
    <property type="project" value="TreeGrafter"/>
</dbReference>
<keyword evidence="7" id="KW-0732">Signal</keyword>
<evidence type="ECO:0000256" key="2">
    <source>
        <dbReference type="ARBA" id="ARBA00022723"/>
    </source>
</evidence>
<dbReference type="GO" id="GO:0046872">
    <property type="term" value="F:metal ion binding"/>
    <property type="evidence" value="ECO:0007669"/>
    <property type="project" value="UniProtKB-KW"/>
</dbReference>